<proteinExistence type="predicted"/>
<evidence type="ECO:0000313" key="4">
    <source>
        <dbReference type="Proteomes" id="UP000634136"/>
    </source>
</evidence>
<sequence>MSRLPEALWQNIFQYLPLEDAATTSPISKTWLRAWKYFPILEFHFNHEYRDTLEILLKSIDDSLLVLKQHPHLIPDRVERGNKDESSSMLDSDFHALSHAFETQDAEEASKDPVDVGPHSLDLEAPVVRRSNGDPLMADVFVRRVGNEIFDEDLPRIRNVTVSLPIQPITHDEMPL</sequence>
<dbReference type="InterPro" id="IPR001810">
    <property type="entry name" value="F-box_dom"/>
</dbReference>
<dbReference type="EMBL" id="JAAIUW010000002">
    <property type="protein sequence ID" value="KAF7841058.1"/>
    <property type="molecule type" value="Genomic_DNA"/>
</dbReference>
<dbReference type="InterPro" id="IPR036047">
    <property type="entry name" value="F-box-like_dom_sf"/>
</dbReference>
<organism evidence="3 4">
    <name type="scientific">Senna tora</name>
    <dbReference type="NCBI Taxonomy" id="362788"/>
    <lineage>
        <taxon>Eukaryota</taxon>
        <taxon>Viridiplantae</taxon>
        <taxon>Streptophyta</taxon>
        <taxon>Embryophyta</taxon>
        <taxon>Tracheophyta</taxon>
        <taxon>Spermatophyta</taxon>
        <taxon>Magnoliopsida</taxon>
        <taxon>eudicotyledons</taxon>
        <taxon>Gunneridae</taxon>
        <taxon>Pentapetalae</taxon>
        <taxon>rosids</taxon>
        <taxon>fabids</taxon>
        <taxon>Fabales</taxon>
        <taxon>Fabaceae</taxon>
        <taxon>Caesalpinioideae</taxon>
        <taxon>Cassia clade</taxon>
        <taxon>Senna</taxon>
    </lineage>
</organism>
<protein>
    <submittedName>
        <fullName evidence="3">F-box/LRR-repeat protein</fullName>
    </submittedName>
</protein>
<dbReference type="OrthoDB" id="680662at2759"/>
<reference evidence="3" key="1">
    <citation type="submission" date="2020-09" db="EMBL/GenBank/DDBJ databases">
        <title>Genome-Enabled Discovery of Anthraquinone Biosynthesis in Senna tora.</title>
        <authorList>
            <person name="Kang S.-H."/>
            <person name="Pandey R.P."/>
            <person name="Lee C.-M."/>
            <person name="Sim J.-S."/>
            <person name="Jeong J.-T."/>
            <person name="Choi B.-S."/>
            <person name="Jung M."/>
            <person name="Ginzburg D."/>
            <person name="Zhao K."/>
            <person name="Won S.Y."/>
            <person name="Oh T.-J."/>
            <person name="Yu Y."/>
            <person name="Kim N.-H."/>
            <person name="Lee O.R."/>
            <person name="Lee T.-H."/>
            <person name="Bashyal P."/>
            <person name="Kim T.-S."/>
            <person name="Lee W.-H."/>
            <person name="Kawkins C."/>
            <person name="Kim C.-K."/>
            <person name="Kim J.S."/>
            <person name="Ahn B.O."/>
            <person name="Rhee S.Y."/>
            <person name="Sohng J.K."/>
        </authorList>
    </citation>
    <scope>NUCLEOTIDE SEQUENCE</scope>
    <source>
        <tissue evidence="3">Leaf</tissue>
    </source>
</reference>
<evidence type="ECO:0000313" key="3">
    <source>
        <dbReference type="EMBL" id="KAF7841059.1"/>
    </source>
</evidence>
<dbReference type="AlphaFoldDB" id="A0A834XA06"/>
<dbReference type="EMBL" id="JAAIUW010000002">
    <property type="protein sequence ID" value="KAF7841059.1"/>
    <property type="molecule type" value="Genomic_DNA"/>
</dbReference>
<name>A0A834XA06_9FABA</name>
<feature type="domain" description="F-box" evidence="1">
    <location>
        <begin position="1"/>
        <end position="31"/>
    </location>
</feature>
<accession>A0A834XA06</accession>
<dbReference type="Proteomes" id="UP000634136">
    <property type="component" value="Unassembled WGS sequence"/>
</dbReference>
<evidence type="ECO:0000313" key="2">
    <source>
        <dbReference type="EMBL" id="KAF7841058.1"/>
    </source>
</evidence>
<dbReference type="SUPFAM" id="SSF81383">
    <property type="entry name" value="F-box domain"/>
    <property type="match status" value="1"/>
</dbReference>
<gene>
    <name evidence="2" type="ORF">G2W53_003356</name>
    <name evidence="3" type="ORF">G2W53_003357</name>
</gene>
<evidence type="ECO:0000259" key="1">
    <source>
        <dbReference type="PROSITE" id="PS50181"/>
    </source>
</evidence>
<keyword evidence="4" id="KW-1185">Reference proteome</keyword>
<dbReference type="PROSITE" id="PS50181">
    <property type="entry name" value="FBOX"/>
    <property type="match status" value="1"/>
</dbReference>
<comment type="caution">
    <text evidence="3">The sequence shown here is derived from an EMBL/GenBank/DDBJ whole genome shotgun (WGS) entry which is preliminary data.</text>
</comment>
<dbReference type="Pfam" id="PF00646">
    <property type="entry name" value="F-box"/>
    <property type="match status" value="1"/>
</dbReference>